<evidence type="ECO:0000313" key="3">
    <source>
        <dbReference type="Proteomes" id="UP000603474"/>
    </source>
</evidence>
<accession>A0ABR7KAJ8</accession>
<keyword evidence="3" id="KW-1185">Reference proteome</keyword>
<evidence type="ECO:0008006" key="4">
    <source>
        <dbReference type="Google" id="ProtNLM"/>
    </source>
</evidence>
<keyword evidence="1" id="KW-0472">Membrane</keyword>
<dbReference type="RefSeq" id="WP_117458296.1">
    <property type="nucleotide sequence ID" value="NZ_JACRWG010000018.1"/>
</dbReference>
<feature type="transmembrane region" description="Helical" evidence="1">
    <location>
        <begin position="30"/>
        <end position="48"/>
    </location>
</feature>
<reference evidence="2 3" key="1">
    <citation type="submission" date="2020-08" db="EMBL/GenBank/DDBJ databases">
        <authorList>
            <person name="Liu C."/>
            <person name="Sun Q."/>
        </authorList>
    </citation>
    <scope>NUCLEOTIDE SEQUENCE [LARGE SCALE GENOMIC DNA]</scope>
    <source>
        <strain evidence="2 3">NSJ-22</strain>
    </source>
</reference>
<dbReference type="EMBL" id="JACRWG010000018">
    <property type="protein sequence ID" value="MBC6009725.1"/>
    <property type="molecule type" value="Genomic_DNA"/>
</dbReference>
<evidence type="ECO:0000313" key="2">
    <source>
        <dbReference type="EMBL" id="MBC6009725.1"/>
    </source>
</evidence>
<protein>
    <recommendedName>
        <fullName evidence="4">YcxB-like protein domain-containing protein</fullName>
    </recommendedName>
</protein>
<keyword evidence="1" id="KW-1133">Transmembrane helix</keyword>
<organism evidence="2 3">
    <name type="scientific">Catenibacterium faecis</name>
    <dbReference type="NCBI Taxonomy" id="2764323"/>
    <lineage>
        <taxon>Bacteria</taxon>
        <taxon>Bacillati</taxon>
        <taxon>Bacillota</taxon>
        <taxon>Erysipelotrichia</taxon>
        <taxon>Erysipelotrichales</taxon>
        <taxon>Coprobacillaceae</taxon>
        <taxon>Catenibacterium</taxon>
    </lineage>
</organism>
<name>A0ABR7KAJ8_9FIRM</name>
<proteinExistence type="predicted"/>
<evidence type="ECO:0000256" key="1">
    <source>
        <dbReference type="SAM" id="Phobius"/>
    </source>
</evidence>
<sequence>MYELKKLNLKQSEKYMTYKCNEYGKHYKKFSRIIPVVVIITLVAAFLVPTQSKVIYALGVAITAGLFFMVYSYYKQMVNLKEVPTVPCEYVVTPVKYNERVQLKTTKGDNLLFAFVEKSRSIYKNEKEALIIYVPETGHIYGEHVALLKDIKG</sequence>
<dbReference type="Proteomes" id="UP000603474">
    <property type="component" value="Unassembled WGS sequence"/>
</dbReference>
<feature type="transmembrane region" description="Helical" evidence="1">
    <location>
        <begin position="54"/>
        <end position="74"/>
    </location>
</feature>
<keyword evidence="1" id="KW-0812">Transmembrane</keyword>
<comment type="caution">
    <text evidence="2">The sequence shown here is derived from an EMBL/GenBank/DDBJ whole genome shotgun (WGS) entry which is preliminary data.</text>
</comment>
<gene>
    <name evidence="2" type="ORF">H8909_05605</name>
</gene>